<dbReference type="SUPFAM" id="SSF57997">
    <property type="entry name" value="Tropomyosin"/>
    <property type="match status" value="1"/>
</dbReference>
<evidence type="ECO:0000313" key="2">
    <source>
        <dbReference type="EMBL" id="KAF4650572.1"/>
    </source>
</evidence>
<comment type="caution">
    <text evidence="2">The sequence shown here is derived from an EMBL/GenBank/DDBJ whole genome shotgun (WGS) entry which is preliminary data.</text>
</comment>
<evidence type="ECO:0008006" key="4">
    <source>
        <dbReference type="Google" id="ProtNLM"/>
    </source>
</evidence>
<feature type="region of interest" description="Disordered" evidence="1">
    <location>
        <begin position="1"/>
        <end position="23"/>
    </location>
</feature>
<proteinExistence type="predicted"/>
<dbReference type="GO" id="GO:0008017">
    <property type="term" value="F:microtubule binding"/>
    <property type="evidence" value="ECO:0007669"/>
    <property type="project" value="TreeGrafter"/>
</dbReference>
<dbReference type="GO" id="GO:0030705">
    <property type="term" value="P:cytoskeleton-dependent intracellular transport"/>
    <property type="evidence" value="ECO:0007669"/>
    <property type="project" value="TreeGrafter"/>
</dbReference>
<organism evidence="2 3">
    <name type="scientific">Perkinsus olseni</name>
    <name type="common">Perkinsus atlanticus</name>
    <dbReference type="NCBI Taxonomy" id="32597"/>
    <lineage>
        <taxon>Eukaryota</taxon>
        <taxon>Sar</taxon>
        <taxon>Alveolata</taxon>
        <taxon>Perkinsozoa</taxon>
        <taxon>Perkinsea</taxon>
        <taxon>Perkinsida</taxon>
        <taxon>Perkinsidae</taxon>
        <taxon>Perkinsus</taxon>
    </lineage>
</organism>
<accession>A0A7J6KUI7</accession>
<feature type="region of interest" description="Disordered" evidence="1">
    <location>
        <begin position="149"/>
        <end position="203"/>
    </location>
</feature>
<dbReference type="GO" id="GO:0051959">
    <property type="term" value="F:dynein light intermediate chain binding"/>
    <property type="evidence" value="ECO:0007669"/>
    <property type="project" value="TreeGrafter"/>
</dbReference>
<name>A0A7J6KUI7_PEROL</name>
<dbReference type="GO" id="GO:0005813">
    <property type="term" value="C:centrosome"/>
    <property type="evidence" value="ECO:0007669"/>
    <property type="project" value="TreeGrafter"/>
</dbReference>
<gene>
    <name evidence="2" type="ORF">FOL46_000901</name>
</gene>
<feature type="region of interest" description="Disordered" evidence="1">
    <location>
        <begin position="85"/>
        <end position="130"/>
    </location>
</feature>
<dbReference type="AlphaFoldDB" id="A0A7J6KUI7"/>
<feature type="compositionally biased region" description="Basic residues" evidence="1">
    <location>
        <begin position="1"/>
        <end position="11"/>
    </location>
</feature>
<protein>
    <recommendedName>
        <fullName evidence="4">MULE transposase domain-containing protein</fullName>
    </recommendedName>
</protein>
<dbReference type="PANTHER" id="PTHR18947:SF28">
    <property type="entry name" value="GIRDIN, ISOFORM A"/>
    <property type="match status" value="1"/>
</dbReference>
<feature type="compositionally biased region" description="Basic and acidic residues" evidence="1">
    <location>
        <begin position="169"/>
        <end position="203"/>
    </location>
</feature>
<evidence type="ECO:0000313" key="3">
    <source>
        <dbReference type="Proteomes" id="UP000572268"/>
    </source>
</evidence>
<dbReference type="GO" id="GO:0031122">
    <property type="term" value="P:cytoplasmic microtubule organization"/>
    <property type="evidence" value="ECO:0007669"/>
    <property type="project" value="TreeGrafter"/>
</dbReference>
<feature type="compositionally biased region" description="Basic and acidic residues" evidence="1">
    <location>
        <begin position="105"/>
        <end position="117"/>
    </location>
</feature>
<reference evidence="2 3" key="1">
    <citation type="submission" date="2020-04" db="EMBL/GenBank/DDBJ databases">
        <title>Perkinsus olseni comparative genomics.</title>
        <authorList>
            <person name="Bogema D.R."/>
        </authorList>
    </citation>
    <scope>NUCLEOTIDE SEQUENCE [LARGE SCALE GENOMIC DNA]</scope>
    <source>
        <strain evidence="2">ATCC PRA-31</strain>
    </source>
</reference>
<evidence type="ECO:0000256" key="1">
    <source>
        <dbReference type="SAM" id="MobiDB-lite"/>
    </source>
</evidence>
<dbReference type="Proteomes" id="UP000572268">
    <property type="component" value="Unassembled WGS sequence"/>
</dbReference>
<dbReference type="PANTHER" id="PTHR18947">
    <property type="entry name" value="HOOK PROTEINS"/>
    <property type="match status" value="1"/>
</dbReference>
<dbReference type="EMBL" id="JABANN010001220">
    <property type="protein sequence ID" value="KAF4650572.1"/>
    <property type="molecule type" value="Genomic_DNA"/>
</dbReference>
<sequence length="786" mass="88637">MTTRSKRRSRMNQRFAEERAQDRAELDDLRQRCETAQGDSSATVDVAKQLLSNRKADAEKQIADLTTRSQGLLATTEALKEELAAQKAEADKRAEEAEGALQGLKVEKAEADKRAEEAEGALQGLKVEKAEANKKVEEVQEALQRLTAQKAEADKRAEEAEGALEELQEEKANMEKQIARLEKEVESEKAERKRSENETSDMMKDLQKTRAVAFEKINKLETQLSLLRSQEDETSAYSVSPTVVLESPNGGRTSQAAAGVKKTVPSFITSSTPESPLAVTQDGTLDAIRRTSKKRKAVDSHEAPVPKLPESFPLSKKTKASTSMNGTAKWLENGELDEVALLSYRRDNYEVYHCGDHLACSKKWKLVSNGDHVAVFTAGDHSDILRERNRTRHPRKIISYIVDKASRIIQTMLNVEESPGIKYGSPLARIVESELPNFFELEEVFEDSRISQELIDFIREEKLPAKEFVFHGGYWRDNFACVVGGASMLASLFWFIRSMPSGFPLYMDAQNKIIRGSQKVAWVGSSRIWFDTSRRQYRHTFVPFFMAIINEECYDVYHHLLLHLDTLVKALTRGEKSIQSVVSLCVHDAHQGALKACHEVLPNVRNARCYFHLTKNLKDNKSTLGEGFDIVKRHKYWLHASPTDALYDLVSETLIDAVTDVCPRGGEYLERTLDPHQYGHPNIAITGEGVVGNQVLTNIVESFHKTHTRIMGKKRLNISFFAAKIRKVITSLKLSSPQHYVRRPEVINAVDYKGDMRLRGTKFHQRRCIKEVTDIVGNIMHGNIAA</sequence>
<dbReference type="GO" id="GO:0005737">
    <property type="term" value="C:cytoplasm"/>
    <property type="evidence" value="ECO:0007669"/>
    <property type="project" value="TreeGrafter"/>
</dbReference>
<feature type="compositionally biased region" description="Basic and acidic residues" evidence="1">
    <location>
        <begin position="85"/>
        <end position="96"/>
    </location>
</feature>
<feature type="region of interest" description="Disordered" evidence="1">
    <location>
        <begin position="293"/>
        <end position="319"/>
    </location>
</feature>